<dbReference type="InterPro" id="IPR020058">
    <property type="entry name" value="Glu/Gln-tRNA-synth_Ib_cat-dom"/>
</dbReference>
<dbReference type="SUPFAM" id="SSF52374">
    <property type="entry name" value="Nucleotidylyl transferase"/>
    <property type="match status" value="1"/>
</dbReference>
<dbReference type="InterPro" id="IPR049437">
    <property type="entry name" value="tRNA-synt_1c_C2"/>
</dbReference>
<dbReference type="HAMAP" id="MF_02076">
    <property type="entry name" value="Glu_tRNA_synth_type2"/>
    <property type="match status" value="1"/>
</dbReference>
<evidence type="ECO:0000256" key="12">
    <source>
        <dbReference type="ARBA" id="ARBA00048351"/>
    </source>
</evidence>
<evidence type="ECO:0000259" key="15">
    <source>
        <dbReference type="PROSITE" id="PS50405"/>
    </source>
</evidence>
<dbReference type="PRINTS" id="PR00987">
    <property type="entry name" value="TRNASYNTHGLU"/>
</dbReference>
<dbReference type="FunFam" id="2.40.240.10:FF:000004">
    <property type="entry name" value="Glutamyl-tRNA synthetase, cytoplasmic"/>
    <property type="match status" value="1"/>
</dbReference>
<dbReference type="EMBL" id="JAEHOE010000155">
    <property type="protein sequence ID" value="KAG2484195.1"/>
    <property type="molecule type" value="Genomic_DNA"/>
</dbReference>
<keyword evidence="10 13" id="KW-0030">Aminoacyl-tRNA synthetase</keyword>
<proteinExistence type="inferred from homology"/>
<comment type="similarity">
    <text evidence="2">Belongs to the class-I aminoacyl-tRNA synthetase family. Glutamate--tRNA ligase type 2 subfamily.</text>
</comment>
<keyword evidence="8 13" id="KW-0067">ATP-binding</keyword>
<dbReference type="PANTHER" id="PTHR43097">
    <property type="entry name" value="GLUTAMINE-TRNA LIGASE"/>
    <property type="match status" value="1"/>
</dbReference>
<dbReference type="PROSITE" id="PS50405">
    <property type="entry name" value="GST_CTER"/>
    <property type="match status" value="1"/>
</dbReference>
<feature type="region of interest" description="Disordered" evidence="14">
    <location>
        <begin position="177"/>
        <end position="208"/>
    </location>
</feature>
<dbReference type="InterPro" id="IPR020056">
    <property type="entry name" value="Rbsml_bL25/Gln-tRNA_synth_N"/>
</dbReference>
<dbReference type="FunFam" id="3.40.50.620:FF:000070">
    <property type="entry name" value="Bifunctional glutamate/proline--tRNA ligase"/>
    <property type="match status" value="1"/>
</dbReference>
<dbReference type="SUPFAM" id="SSF50715">
    <property type="entry name" value="Ribosomal protein L25-like"/>
    <property type="match status" value="1"/>
</dbReference>
<dbReference type="InterPro" id="IPR020059">
    <property type="entry name" value="Glu/Gln-tRNA-synth_Ib_codon-bd"/>
</dbReference>
<dbReference type="GO" id="GO:0004818">
    <property type="term" value="F:glutamate-tRNA ligase activity"/>
    <property type="evidence" value="ECO:0007669"/>
    <property type="project" value="UniProtKB-EC"/>
</dbReference>
<dbReference type="SUPFAM" id="SSF47616">
    <property type="entry name" value="GST C-terminal domain-like"/>
    <property type="match status" value="1"/>
</dbReference>
<comment type="caution">
    <text evidence="16">The sequence shown here is derived from an EMBL/GenBank/DDBJ whole genome shotgun (WGS) entry which is preliminary data.</text>
</comment>
<evidence type="ECO:0000256" key="10">
    <source>
        <dbReference type="ARBA" id="ARBA00023146"/>
    </source>
</evidence>
<dbReference type="Proteomes" id="UP000612055">
    <property type="component" value="Unassembled WGS sequence"/>
</dbReference>
<dbReference type="OrthoDB" id="10250478at2759"/>
<keyword evidence="5" id="KW-0597">Phosphoprotein</keyword>
<evidence type="ECO:0000256" key="5">
    <source>
        <dbReference type="ARBA" id="ARBA00022553"/>
    </source>
</evidence>
<evidence type="ECO:0000256" key="9">
    <source>
        <dbReference type="ARBA" id="ARBA00022917"/>
    </source>
</evidence>
<name>A0A836BPL0_9CHLO</name>
<dbReference type="GO" id="GO:0017102">
    <property type="term" value="C:methionyl glutamyl tRNA synthetase complex"/>
    <property type="evidence" value="ECO:0007669"/>
    <property type="project" value="UniProtKB-ARBA"/>
</dbReference>
<dbReference type="GO" id="GO:0009791">
    <property type="term" value="P:post-embryonic development"/>
    <property type="evidence" value="ECO:0007669"/>
    <property type="project" value="UniProtKB-ARBA"/>
</dbReference>
<keyword evidence="4" id="KW-0963">Cytoplasm</keyword>
<dbReference type="GO" id="GO:0005829">
    <property type="term" value="C:cytosol"/>
    <property type="evidence" value="ECO:0007669"/>
    <property type="project" value="TreeGrafter"/>
</dbReference>
<keyword evidence="7 13" id="KW-0547">Nucleotide-binding</keyword>
<evidence type="ECO:0000256" key="14">
    <source>
        <dbReference type="SAM" id="MobiDB-lite"/>
    </source>
</evidence>
<feature type="compositionally biased region" description="Gly residues" evidence="14">
    <location>
        <begin position="198"/>
        <end position="208"/>
    </location>
</feature>
<evidence type="ECO:0000256" key="6">
    <source>
        <dbReference type="ARBA" id="ARBA00022598"/>
    </source>
</evidence>
<dbReference type="InterPro" id="IPR004526">
    <property type="entry name" value="Glu-tRNA-synth_arc/euk"/>
</dbReference>
<comment type="subcellular location">
    <subcellularLocation>
        <location evidence="1">Cytoplasm</location>
    </subcellularLocation>
</comment>
<evidence type="ECO:0000256" key="4">
    <source>
        <dbReference type="ARBA" id="ARBA00022490"/>
    </source>
</evidence>
<dbReference type="PROSITE" id="PS00178">
    <property type="entry name" value="AA_TRNA_LIGASE_I"/>
    <property type="match status" value="1"/>
</dbReference>
<dbReference type="CDD" id="cd10289">
    <property type="entry name" value="GST_C_AaRS_like"/>
    <property type="match status" value="1"/>
</dbReference>
<dbReference type="InterPro" id="IPR020061">
    <property type="entry name" value="Glu_tRNA_lig_a-bdl"/>
</dbReference>
<dbReference type="PANTHER" id="PTHR43097:SF5">
    <property type="entry name" value="GLUTAMATE--TRNA LIGASE"/>
    <property type="match status" value="1"/>
</dbReference>
<gene>
    <name evidence="16" type="ORF">HYH03_017007</name>
</gene>
<dbReference type="Gene3D" id="1.10.1160.10">
    <property type="entry name" value="Glutamyl-trna Synthetase, Domain 2"/>
    <property type="match status" value="1"/>
</dbReference>
<dbReference type="Gene3D" id="2.40.240.10">
    <property type="entry name" value="Ribosomal Protein L25, Chain P"/>
    <property type="match status" value="1"/>
</dbReference>
<dbReference type="AlphaFoldDB" id="A0A836BPL0"/>
<comment type="catalytic activity">
    <reaction evidence="12">
        <text>tRNA(Glu) + L-glutamate + ATP = L-glutamyl-tRNA(Glu) + AMP + diphosphate</text>
        <dbReference type="Rhea" id="RHEA:23540"/>
        <dbReference type="Rhea" id="RHEA-COMP:9663"/>
        <dbReference type="Rhea" id="RHEA-COMP:9680"/>
        <dbReference type="ChEBI" id="CHEBI:29985"/>
        <dbReference type="ChEBI" id="CHEBI:30616"/>
        <dbReference type="ChEBI" id="CHEBI:33019"/>
        <dbReference type="ChEBI" id="CHEBI:78442"/>
        <dbReference type="ChEBI" id="CHEBI:78520"/>
        <dbReference type="ChEBI" id="CHEBI:456215"/>
        <dbReference type="EC" id="6.1.1.17"/>
    </reaction>
</comment>
<dbReference type="GO" id="GO:0006424">
    <property type="term" value="P:glutamyl-tRNA aminoacylation"/>
    <property type="evidence" value="ECO:0007669"/>
    <property type="project" value="InterPro"/>
</dbReference>
<dbReference type="InterPro" id="IPR036282">
    <property type="entry name" value="Glutathione-S-Trfase_C_sf"/>
</dbReference>
<evidence type="ECO:0000256" key="13">
    <source>
        <dbReference type="RuleBase" id="RU363037"/>
    </source>
</evidence>
<evidence type="ECO:0000313" key="16">
    <source>
        <dbReference type="EMBL" id="KAG2484195.1"/>
    </source>
</evidence>
<protein>
    <recommendedName>
        <fullName evidence="3">glutamate--tRNA ligase</fullName>
        <ecNumber evidence="3">6.1.1.17</ecNumber>
    </recommendedName>
    <alternativeName>
        <fullName evidence="11">Glutamyl-tRNA synthetase</fullName>
    </alternativeName>
</protein>
<accession>A0A836BPL0</accession>
<evidence type="ECO:0000256" key="1">
    <source>
        <dbReference type="ARBA" id="ARBA00004496"/>
    </source>
</evidence>
<keyword evidence="9 13" id="KW-0648">Protein biosynthesis</keyword>
<dbReference type="InterPro" id="IPR010987">
    <property type="entry name" value="Glutathione-S-Trfase_C-like"/>
</dbReference>
<dbReference type="Pfam" id="PF03950">
    <property type="entry name" value="tRNA-synt_1c_C"/>
    <property type="match status" value="1"/>
</dbReference>
<dbReference type="FunFam" id="1.10.1160.10:FF:000001">
    <property type="entry name" value="Glutamine--tRNA ligase"/>
    <property type="match status" value="1"/>
</dbReference>
<dbReference type="Pfam" id="PF00749">
    <property type="entry name" value="tRNA-synt_1c"/>
    <property type="match status" value="1"/>
</dbReference>
<dbReference type="FunFam" id="3.90.800.10:FF:000001">
    <property type="entry name" value="Glutamine--tRNA ligase"/>
    <property type="match status" value="1"/>
</dbReference>
<reference evidence="16" key="1">
    <citation type="journal article" date="2020" name="bioRxiv">
        <title>Comparative genomics of Chlamydomonas.</title>
        <authorList>
            <person name="Craig R.J."/>
            <person name="Hasan A.R."/>
            <person name="Ness R.W."/>
            <person name="Keightley P.D."/>
        </authorList>
    </citation>
    <scope>NUCLEOTIDE SEQUENCE</scope>
    <source>
        <strain evidence="16">CCAP 11/70</strain>
    </source>
</reference>
<dbReference type="GO" id="GO:0010494">
    <property type="term" value="C:cytoplasmic stress granule"/>
    <property type="evidence" value="ECO:0007669"/>
    <property type="project" value="UniProtKB-ARBA"/>
</dbReference>
<evidence type="ECO:0000256" key="3">
    <source>
        <dbReference type="ARBA" id="ARBA00012835"/>
    </source>
</evidence>
<evidence type="ECO:0000256" key="8">
    <source>
        <dbReference type="ARBA" id="ARBA00022840"/>
    </source>
</evidence>
<dbReference type="Gene3D" id="3.90.800.10">
    <property type="entry name" value="Glutamyl-tRNA Synthetase, Domain 3"/>
    <property type="match status" value="1"/>
</dbReference>
<evidence type="ECO:0000256" key="7">
    <source>
        <dbReference type="ARBA" id="ARBA00022741"/>
    </source>
</evidence>
<keyword evidence="6 13" id="KW-0436">Ligase</keyword>
<dbReference type="InterPro" id="IPR011035">
    <property type="entry name" value="Ribosomal_bL25/Gln-tRNA_synth"/>
</dbReference>
<evidence type="ECO:0000256" key="11">
    <source>
        <dbReference type="ARBA" id="ARBA00030865"/>
    </source>
</evidence>
<dbReference type="Gene3D" id="1.20.1050.130">
    <property type="match status" value="1"/>
</dbReference>
<dbReference type="GO" id="GO:0048608">
    <property type="term" value="P:reproductive structure development"/>
    <property type="evidence" value="ECO:0007669"/>
    <property type="project" value="UniProtKB-ARBA"/>
</dbReference>
<dbReference type="InterPro" id="IPR050132">
    <property type="entry name" value="Gln/Glu-tRNA_Ligase"/>
</dbReference>
<feature type="domain" description="GST C-terminal" evidence="15">
    <location>
        <begin position="32"/>
        <end position="179"/>
    </location>
</feature>
<dbReference type="InterPro" id="IPR000924">
    <property type="entry name" value="Glu/Gln-tRNA-synth"/>
</dbReference>
<dbReference type="InterPro" id="IPR014729">
    <property type="entry name" value="Rossmann-like_a/b/a_fold"/>
</dbReference>
<evidence type="ECO:0000313" key="17">
    <source>
        <dbReference type="Proteomes" id="UP000612055"/>
    </source>
</evidence>
<organism evidence="16 17">
    <name type="scientific">Edaphochlamys debaryana</name>
    <dbReference type="NCBI Taxonomy" id="47281"/>
    <lineage>
        <taxon>Eukaryota</taxon>
        <taxon>Viridiplantae</taxon>
        <taxon>Chlorophyta</taxon>
        <taxon>core chlorophytes</taxon>
        <taxon>Chlorophyceae</taxon>
        <taxon>CS clade</taxon>
        <taxon>Chlamydomonadales</taxon>
        <taxon>Chlamydomonadales incertae sedis</taxon>
        <taxon>Edaphochlamys</taxon>
    </lineage>
</organism>
<dbReference type="Gene3D" id="3.40.50.620">
    <property type="entry name" value="HUPs"/>
    <property type="match status" value="1"/>
</dbReference>
<dbReference type="Pfam" id="PF20974">
    <property type="entry name" value="tRNA-synt_1c_C2"/>
    <property type="match status" value="1"/>
</dbReference>
<dbReference type="EC" id="6.1.1.17" evidence="3"/>
<keyword evidence="17" id="KW-1185">Reference proteome</keyword>
<dbReference type="GO" id="GO:0005524">
    <property type="term" value="F:ATP binding"/>
    <property type="evidence" value="ECO:0007669"/>
    <property type="project" value="UniProtKB-KW"/>
</dbReference>
<evidence type="ECO:0000256" key="2">
    <source>
        <dbReference type="ARBA" id="ARBA00008927"/>
    </source>
</evidence>
<sequence>MAATLSFWDRNPPYAALAVARLGAVPVNAVPDPKATKETVATLSVAGETFTGPMILKYLARASAKRDELYGTDALVACQVDQWLETAAGIVSGASLEGQCVALNDFLTLRTFLVGYSLTIADLAVWGQLQASPLWKKIRTGGKVPHLARWFTFCSELPPIKAAVDELDALGSKKPGAPAAAGGAGAGKGGDAGKKGGEAGAAAGGGEASTGSFDIGLPGAEEGKVVTRFPPEPSGYLHIGHAKAALLNQYFADMYKGKLIVRFDDTNPSKEKDEFVENILKDIADLGLRYDRLTYTSDYFPQLLELGDKMIRAGLMYADDTPVEQMREQRGKGEESACRGRSVEENLRIWEEMKAGSEVGLTNAMRFKIDMKSVNGTMRDPVAFRCNQTHHWRTGHKYKVYPTYDCACPFVDAVEGVTHALRTSEYKDREEQYYWILSAYQKLWPGLPNVHIWDYSRLNFVNTVLSKRKLTWFVDTGRVESWNDPRMPTVQGILRRGMQIEALKEFILSQGASKNVTYQEWDKIWTINKKLIDPVCPRHTAVEEAGKVLLTLEDGPAEPEVVTMPRHKKHAPAGLKAVTRSRQLWLDQADAASLAEGEEVTLMDWGNAVVKTITRDAAGAVTALSGHLNLAGDVKKTRLKLTWLAHAPACELLPLSLVDFDYLITKKKVEEDDNFQDLVNPTTRFEKAALGDPNMRTLQKGEVLQLERKGYFVVDEPYRGPGRPIVLFAIPDGRAKSQVIKTAA</sequence>
<dbReference type="NCBIfam" id="TIGR00463">
    <property type="entry name" value="gltX_arch"/>
    <property type="match status" value="1"/>
</dbReference>
<dbReference type="InterPro" id="IPR001412">
    <property type="entry name" value="aa-tRNA-synth_I_CS"/>
</dbReference>